<sequence>MWDRHPLACASGRSAWLVSISHSLRTGMRVSVQGGKRWMPAAFPISNIQGGTVSCKDPHTKEEVDRLGDCEVTKSQAVLQPPGRRRVFHGFTFRVRRALYIVYLSLYRTRRLRPRADESPQEKKNTSRGRTVQQDAKSMLRGLAFGRLQVCEIHRGSSAADDPQPARSNRKLSRSQRSRCNIGAGHVLPR</sequence>
<proteinExistence type="predicted"/>
<reference evidence="2 3" key="1">
    <citation type="submission" date="2016-12" db="EMBL/GenBank/DDBJ databases">
        <title>The genomes of Aspergillus section Nigri reveals drivers in fungal speciation.</title>
        <authorList>
            <consortium name="DOE Joint Genome Institute"/>
            <person name="Vesth T.C."/>
            <person name="Nybo J."/>
            <person name="Theobald S."/>
            <person name="Brandl J."/>
            <person name="Frisvad J.C."/>
            <person name="Nielsen K.F."/>
            <person name="Lyhne E.K."/>
            <person name="Kogle M.E."/>
            <person name="Kuo A."/>
            <person name="Riley R."/>
            <person name="Clum A."/>
            <person name="Nolan M."/>
            <person name="Lipzen A."/>
            <person name="Salamov A."/>
            <person name="Henrissat B."/>
            <person name="Wiebenga A."/>
            <person name="De Vries R.P."/>
            <person name="Grigoriev I.V."/>
            <person name="Mortensen U.H."/>
            <person name="Andersen M.R."/>
            <person name="Baker S.E."/>
        </authorList>
    </citation>
    <scope>NUCLEOTIDE SEQUENCE [LARGE SCALE GENOMIC DNA]</scope>
    <source>
        <strain evidence="2 3">CBS 115572</strain>
    </source>
</reference>
<protein>
    <submittedName>
        <fullName evidence="2">Uncharacterized protein</fullName>
    </submittedName>
</protein>
<dbReference type="RefSeq" id="XP_025470983.1">
    <property type="nucleotide sequence ID" value="XM_025606930.1"/>
</dbReference>
<evidence type="ECO:0000313" key="2">
    <source>
        <dbReference type="EMBL" id="PWY94222.1"/>
    </source>
</evidence>
<keyword evidence="3" id="KW-1185">Reference proteome</keyword>
<accession>A0A317X9B2</accession>
<evidence type="ECO:0000313" key="3">
    <source>
        <dbReference type="Proteomes" id="UP000246702"/>
    </source>
</evidence>
<dbReference type="EMBL" id="MSFK01000005">
    <property type="protein sequence ID" value="PWY94222.1"/>
    <property type="molecule type" value="Genomic_DNA"/>
</dbReference>
<dbReference type="AlphaFoldDB" id="A0A317X9B2"/>
<dbReference type="OrthoDB" id="10589798at2759"/>
<feature type="compositionally biased region" description="Basic and acidic residues" evidence="1">
    <location>
        <begin position="115"/>
        <end position="125"/>
    </location>
</feature>
<feature type="region of interest" description="Disordered" evidence="1">
    <location>
        <begin position="156"/>
        <end position="190"/>
    </location>
</feature>
<comment type="caution">
    <text evidence="2">The sequence shown here is derived from an EMBL/GenBank/DDBJ whole genome shotgun (WGS) entry which is preliminary data.</text>
</comment>
<gene>
    <name evidence="2" type="ORF">BO94DRAFT_325127</name>
</gene>
<dbReference type="GeneID" id="37109073"/>
<dbReference type="Proteomes" id="UP000246702">
    <property type="component" value="Unassembled WGS sequence"/>
</dbReference>
<name>A0A317X9B2_9EURO</name>
<feature type="compositionally biased region" description="Basic residues" evidence="1">
    <location>
        <begin position="168"/>
        <end position="177"/>
    </location>
</feature>
<feature type="region of interest" description="Disordered" evidence="1">
    <location>
        <begin position="115"/>
        <end position="136"/>
    </location>
</feature>
<evidence type="ECO:0000256" key="1">
    <source>
        <dbReference type="SAM" id="MobiDB-lite"/>
    </source>
</evidence>
<organism evidence="2 3">
    <name type="scientific">Aspergillus sclerotioniger CBS 115572</name>
    <dbReference type="NCBI Taxonomy" id="1450535"/>
    <lineage>
        <taxon>Eukaryota</taxon>
        <taxon>Fungi</taxon>
        <taxon>Dikarya</taxon>
        <taxon>Ascomycota</taxon>
        <taxon>Pezizomycotina</taxon>
        <taxon>Eurotiomycetes</taxon>
        <taxon>Eurotiomycetidae</taxon>
        <taxon>Eurotiales</taxon>
        <taxon>Aspergillaceae</taxon>
        <taxon>Aspergillus</taxon>
        <taxon>Aspergillus subgen. Circumdati</taxon>
    </lineage>
</organism>